<comment type="cofactor">
    <cofactor evidence="1 12">
        <name>Mg(2+)</name>
        <dbReference type="ChEBI" id="CHEBI:18420"/>
    </cofactor>
</comment>
<dbReference type="Pfam" id="PF00334">
    <property type="entry name" value="NDK"/>
    <property type="match status" value="1"/>
</dbReference>
<evidence type="ECO:0000256" key="4">
    <source>
        <dbReference type="ARBA" id="ARBA00017632"/>
    </source>
</evidence>
<protein>
    <recommendedName>
        <fullName evidence="4 12">Nucleoside diphosphate kinase</fullName>
        <shortName evidence="12">NDK</shortName>
        <shortName evidence="12">NDP kinase</shortName>
        <ecNumber evidence="3 12">2.7.4.6</ecNumber>
    </recommendedName>
    <alternativeName>
        <fullName evidence="12">Nucleoside-2-P kinase</fullName>
    </alternativeName>
</protein>
<dbReference type="InterPro" id="IPR036850">
    <property type="entry name" value="NDK-like_dom_sf"/>
</dbReference>
<keyword evidence="5 12" id="KW-0808">Transferase</keyword>
<evidence type="ECO:0000256" key="10">
    <source>
        <dbReference type="ARBA" id="ARBA00022842"/>
    </source>
</evidence>
<dbReference type="GO" id="GO:0006183">
    <property type="term" value="P:GTP biosynthetic process"/>
    <property type="evidence" value="ECO:0007669"/>
    <property type="project" value="UniProtKB-UniRule"/>
</dbReference>
<evidence type="ECO:0000256" key="2">
    <source>
        <dbReference type="ARBA" id="ARBA00008142"/>
    </source>
</evidence>
<evidence type="ECO:0000256" key="6">
    <source>
        <dbReference type="ARBA" id="ARBA00022723"/>
    </source>
</evidence>
<keyword evidence="10 12" id="KW-0460">Magnesium</keyword>
<gene>
    <name evidence="12" type="primary">ndk</name>
    <name evidence="16" type="ORF">D2962_11535</name>
</gene>
<evidence type="ECO:0000313" key="16">
    <source>
        <dbReference type="EMBL" id="AYO31148.1"/>
    </source>
</evidence>
<feature type="binding site" evidence="12 13">
    <location>
        <position position="85"/>
    </location>
    <ligand>
        <name>ATP</name>
        <dbReference type="ChEBI" id="CHEBI:30616"/>
    </ligand>
</feature>
<dbReference type="GO" id="GO:0006228">
    <property type="term" value="P:UTP biosynthetic process"/>
    <property type="evidence" value="ECO:0007669"/>
    <property type="project" value="UniProtKB-UniRule"/>
</dbReference>
<feature type="binding site" evidence="12 13">
    <location>
        <position position="57"/>
    </location>
    <ligand>
        <name>ATP</name>
        <dbReference type="ChEBI" id="CHEBI:30616"/>
    </ligand>
</feature>
<comment type="similarity">
    <text evidence="2 12 13 14">Belongs to the NDK family.</text>
</comment>
<accession>A0A3G2R7U6</accession>
<keyword evidence="12" id="KW-0597">Phosphoprotein</keyword>
<feature type="domain" description="Nucleoside diphosphate kinase-like" evidence="15">
    <location>
        <begin position="1"/>
        <end position="138"/>
    </location>
</feature>
<dbReference type="CDD" id="cd04413">
    <property type="entry name" value="NDPk_I"/>
    <property type="match status" value="1"/>
</dbReference>
<evidence type="ECO:0000256" key="13">
    <source>
        <dbReference type="PROSITE-ProRule" id="PRU00706"/>
    </source>
</evidence>
<dbReference type="NCBIfam" id="NF001908">
    <property type="entry name" value="PRK00668.1"/>
    <property type="match status" value="1"/>
</dbReference>
<reference evidence="16 17" key="1">
    <citation type="submission" date="2018-10" db="EMBL/GenBank/DDBJ databases">
        <authorList>
            <person name="Zhang X."/>
        </authorList>
    </citation>
    <scope>NUCLEOTIDE SEQUENCE [LARGE SCALE GENOMIC DNA]</scope>
    <source>
        <strain evidence="16 17">SK-G1</strain>
    </source>
</reference>
<dbReference type="GO" id="GO:0006241">
    <property type="term" value="P:CTP biosynthetic process"/>
    <property type="evidence" value="ECO:0007669"/>
    <property type="project" value="UniProtKB-UniRule"/>
</dbReference>
<evidence type="ECO:0000256" key="9">
    <source>
        <dbReference type="ARBA" id="ARBA00022840"/>
    </source>
</evidence>
<feature type="binding site" evidence="12 13">
    <location>
        <position position="9"/>
    </location>
    <ligand>
        <name>ATP</name>
        <dbReference type="ChEBI" id="CHEBI:30616"/>
    </ligand>
</feature>
<keyword evidence="11 12" id="KW-0546">Nucleotide metabolism</keyword>
<evidence type="ECO:0000256" key="3">
    <source>
        <dbReference type="ARBA" id="ARBA00012966"/>
    </source>
</evidence>
<evidence type="ECO:0000256" key="1">
    <source>
        <dbReference type="ARBA" id="ARBA00001946"/>
    </source>
</evidence>
<keyword evidence="9 12" id="KW-0067">ATP-binding</keyword>
<comment type="subcellular location">
    <subcellularLocation>
        <location evidence="12">Cytoplasm</location>
    </subcellularLocation>
</comment>
<dbReference type="RefSeq" id="WP_120766194.1">
    <property type="nucleotide sequence ID" value="NZ_CP033169.1"/>
</dbReference>
<dbReference type="EMBL" id="CP033169">
    <property type="protein sequence ID" value="AYO31148.1"/>
    <property type="molecule type" value="Genomic_DNA"/>
</dbReference>
<dbReference type="PRINTS" id="PR01243">
    <property type="entry name" value="NUCDPKINASE"/>
</dbReference>
<dbReference type="EC" id="2.7.4.6" evidence="3 12"/>
<sequence>MERTFVMIKPDGVKRGLIGTILQRYEQKGLRIIQARLMKVSRVLAEKHYQEHRSKPFFPELIDYITSGPVFAMVLEGNKAVSTVRLLNGATKVEDALPGTIRGDFAISTTENLVHGSDSAESAEREISLWFPDAFTSSSSASDCL</sequence>
<dbReference type="AlphaFoldDB" id="A0A3G2R7U6"/>
<proteinExistence type="inferred from homology"/>
<evidence type="ECO:0000256" key="8">
    <source>
        <dbReference type="ARBA" id="ARBA00022777"/>
    </source>
</evidence>
<dbReference type="Proteomes" id="UP000280960">
    <property type="component" value="Chromosome"/>
</dbReference>
<name>A0A3G2R7U6_9FIRM</name>
<dbReference type="GO" id="GO:0046872">
    <property type="term" value="F:metal ion binding"/>
    <property type="evidence" value="ECO:0007669"/>
    <property type="project" value="UniProtKB-KW"/>
</dbReference>
<organism evidence="16 17">
    <name type="scientific">Biomaibacter acetigenes</name>
    <dbReference type="NCBI Taxonomy" id="2316383"/>
    <lineage>
        <taxon>Bacteria</taxon>
        <taxon>Bacillati</taxon>
        <taxon>Bacillota</taxon>
        <taxon>Clostridia</taxon>
        <taxon>Thermosediminibacterales</taxon>
        <taxon>Tepidanaerobacteraceae</taxon>
        <taxon>Biomaibacter</taxon>
    </lineage>
</organism>
<evidence type="ECO:0000256" key="7">
    <source>
        <dbReference type="ARBA" id="ARBA00022741"/>
    </source>
</evidence>
<dbReference type="KEGG" id="bacg:D2962_11535"/>
<dbReference type="PANTHER" id="PTHR11349">
    <property type="entry name" value="NUCLEOSIDE DIPHOSPHATE KINASE"/>
    <property type="match status" value="1"/>
</dbReference>
<evidence type="ECO:0000259" key="15">
    <source>
        <dbReference type="SMART" id="SM00562"/>
    </source>
</evidence>
<keyword evidence="12" id="KW-0963">Cytoplasm</keyword>
<comment type="subunit">
    <text evidence="12">Homotetramer.</text>
</comment>
<dbReference type="HAMAP" id="MF_00451">
    <property type="entry name" value="NDP_kinase"/>
    <property type="match status" value="1"/>
</dbReference>
<evidence type="ECO:0000256" key="11">
    <source>
        <dbReference type="ARBA" id="ARBA00023080"/>
    </source>
</evidence>
<comment type="catalytic activity">
    <reaction evidence="12">
        <text>a ribonucleoside 5'-diphosphate + ATP = a ribonucleoside 5'-triphosphate + ADP</text>
        <dbReference type="Rhea" id="RHEA:18113"/>
        <dbReference type="ChEBI" id="CHEBI:30616"/>
        <dbReference type="ChEBI" id="CHEBI:57930"/>
        <dbReference type="ChEBI" id="CHEBI:61557"/>
        <dbReference type="ChEBI" id="CHEBI:456216"/>
        <dbReference type="EC" id="2.7.4.6"/>
    </reaction>
</comment>
<dbReference type="InterPro" id="IPR034907">
    <property type="entry name" value="NDK-like_dom"/>
</dbReference>
<dbReference type="SUPFAM" id="SSF54919">
    <property type="entry name" value="Nucleoside diphosphate kinase, NDK"/>
    <property type="match status" value="1"/>
</dbReference>
<dbReference type="GO" id="GO:0005737">
    <property type="term" value="C:cytoplasm"/>
    <property type="evidence" value="ECO:0007669"/>
    <property type="project" value="UniProtKB-SubCell"/>
</dbReference>
<dbReference type="GO" id="GO:0004550">
    <property type="term" value="F:nucleoside diphosphate kinase activity"/>
    <property type="evidence" value="ECO:0007669"/>
    <property type="project" value="UniProtKB-UniRule"/>
</dbReference>
<dbReference type="InterPro" id="IPR001564">
    <property type="entry name" value="Nucleoside_diP_kinase"/>
</dbReference>
<evidence type="ECO:0000256" key="12">
    <source>
        <dbReference type="HAMAP-Rule" id="MF_00451"/>
    </source>
</evidence>
<comment type="catalytic activity">
    <reaction evidence="12">
        <text>a 2'-deoxyribonucleoside 5'-diphosphate + ATP = a 2'-deoxyribonucleoside 5'-triphosphate + ADP</text>
        <dbReference type="Rhea" id="RHEA:44640"/>
        <dbReference type="ChEBI" id="CHEBI:30616"/>
        <dbReference type="ChEBI" id="CHEBI:61560"/>
        <dbReference type="ChEBI" id="CHEBI:73316"/>
        <dbReference type="ChEBI" id="CHEBI:456216"/>
        <dbReference type="EC" id="2.7.4.6"/>
    </reaction>
</comment>
<dbReference type="PROSITE" id="PS51374">
    <property type="entry name" value="NDPK_LIKE"/>
    <property type="match status" value="1"/>
</dbReference>
<comment type="function">
    <text evidence="12">Major role in the synthesis of nucleoside triphosphates other than ATP. The ATP gamma phosphate is transferred to the NDP beta phosphate via a ping-pong mechanism, using a phosphorylated active-site intermediate.</text>
</comment>
<dbReference type="FunFam" id="3.30.70.141:FF:000003">
    <property type="entry name" value="Nucleoside diphosphate kinase"/>
    <property type="match status" value="1"/>
</dbReference>
<keyword evidence="8 12" id="KW-0418">Kinase</keyword>
<feature type="binding site" evidence="12 13">
    <location>
        <position position="91"/>
    </location>
    <ligand>
        <name>ATP</name>
        <dbReference type="ChEBI" id="CHEBI:30616"/>
    </ligand>
</feature>
<evidence type="ECO:0000256" key="5">
    <source>
        <dbReference type="ARBA" id="ARBA00022679"/>
    </source>
</evidence>
<dbReference type="Gene3D" id="3.30.70.141">
    <property type="entry name" value="Nucleoside diphosphate kinase-like domain"/>
    <property type="match status" value="1"/>
</dbReference>
<evidence type="ECO:0000313" key="17">
    <source>
        <dbReference type="Proteomes" id="UP000280960"/>
    </source>
</evidence>
<feature type="binding site" evidence="12 13">
    <location>
        <position position="112"/>
    </location>
    <ligand>
        <name>ATP</name>
        <dbReference type="ChEBI" id="CHEBI:30616"/>
    </ligand>
</feature>
<evidence type="ECO:0000256" key="14">
    <source>
        <dbReference type="RuleBase" id="RU004011"/>
    </source>
</evidence>
<dbReference type="GO" id="GO:0005524">
    <property type="term" value="F:ATP binding"/>
    <property type="evidence" value="ECO:0007669"/>
    <property type="project" value="UniProtKB-UniRule"/>
</dbReference>
<keyword evidence="6 12" id="KW-0479">Metal-binding</keyword>
<feature type="active site" description="Pros-phosphohistidine intermediate" evidence="12 13">
    <location>
        <position position="115"/>
    </location>
</feature>
<feature type="binding site" evidence="12 13">
    <location>
        <position position="102"/>
    </location>
    <ligand>
        <name>ATP</name>
        <dbReference type="ChEBI" id="CHEBI:30616"/>
    </ligand>
</feature>
<dbReference type="SMART" id="SM00562">
    <property type="entry name" value="NDK"/>
    <property type="match status" value="1"/>
</dbReference>
<keyword evidence="7 12" id="KW-0547">Nucleotide-binding</keyword>
<keyword evidence="17" id="KW-1185">Reference proteome</keyword>